<evidence type="ECO:0000313" key="3">
    <source>
        <dbReference type="Proteomes" id="UP000254259"/>
    </source>
</evidence>
<reference evidence="2 3" key="1">
    <citation type="submission" date="2018-01" db="EMBL/GenBank/DDBJ databases">
        <authorList>
            <person name="Clerissi C."/>
        </authorList>
    </citation>
    <scope>NUCLEOTIDE SEQUENCE [LARGE SCALE GENOMIC DNA]</scope>
    <source>
        <strain evidence="2">Cupriavidus taiwanensis SWF 66322</strain>
        <plasmid evidence="3">cbm2636_mp</plasmid>
    </source>
</reference>
<keyword evidence="2" id="KW-0614">Plasmid</keyword>
<keyword evidence="1" id="KW-0472">Membrane</keyword>
<accession>A0A9Q7XR07</accession>
<proteinExistence type="predicted"/>
<keyword evidence="1" id="KW-0812">Transmembrane</keyword>
<dbReference type="Proteomes" id="UP000254259">
    <property type="component" value="Plasmid CBM2636_mp"/>
</dbReference>
<geneLocation type="plasmid" evidence="3">
    <name>cbm2636_mp</name>
</geneLocation>
<evidence type="ECO:0000256" key="1">
    <source>
        <dbReference type="SAM" id="Phobius"/>
    </source>
</evidence>
<gene>
    <name evidence="2" type="ORF">CBM2636_MP20332</name>
</gene>
<sequence>MAAVRRFGCIVRRHAPHPRYHMESSIQHCGTGMPADKAAGAEHQHALDAATVLRRAAVSGTCASLLSTGMLACGGSVDCGSAFPPVNAVSHWIWGERAIHTNRPSVRHTVLGYVIHHAMSVFWAAFYEGAMAVAGTHGDVHASARPAASPTAPTRVLGGLAIAGIACFVDLKCTPHRLTPGFERRLSPGMLALVYVAFGLALPLGAMLLRQAGRRA</sequence>
<dbReference type="EMBL" id="LT984814">
    <property type="protein sequence ID" value="SPD67481.1"/>
    <property type="molecule type" value="Genomic_DNA"/>
</dbReference>
<protein>
    <submittedName>
        <fullName evidence="2">Uncharacterized protein</fullName>
    </submittedName>
</protein>
<keyword evidence="1" id="KW-1133">Transmembrane helix</keyword>
<feature type="transmembrane region" description="Helical" evidence="1">
    <location>
        <begin position="189"/>
        <end position="209"/>
    </location>
</feature>
<name>A0A9Q7XR07_9BURK</name>
<dbReference type="AlphaFoldDB" id="A0A9Q7XR07"/>
<evidence type="ECO:0000313" key="2">
    <source>
        <dbReference type="EMBL" id="SPD67481.1"/>
    </source>
</evidence>
<organism evidence="2 3">
    <name type="scientific">Cupriavidus taiwanensis</name>
    <dbReference type="NCBI Taxonomy" id="164546"/>
    <lineage>
        <taxon>Bacteria</taxon>
        <taxon>Pseudomonadati</taxon>
        <taxon>Pseudomonadota</taxon>
        <taxon>Betaproteobacteria</taxon>
        <taxon>Burkholderiales</taxon>
        <taxon>Burkholderiaceae</taxon>
        <taxon>Cupriavidus</taxon>
    </lineage>
</organism>